<accession>A0ABR3FFY5</accession>
<evidence type="ECO:0000256" key="1">
    <source>
        <dbReference type="SAM" id="MobiDB-lite"/>
    </source>
</evidence>
<name>A0ABR3FFY5_9AGAR</name>
<sequence>MLSDTTEFQPPSPAFRNDNISLGLGNSSMNDVGLATPMKRAVTGRSRFNMSIASLLSFHSKSSQHGAIKVDQRTKSLIDRGDSPYLRNGQDFGSSTPAFHTGRSSPLPAPWLSRVSAAFRRPSTPQPRLLQLPHEELAVMPPDEIGRGSGRALKVIIPDPLAPQHTIPLSQPTAHKDDPHPNKDHDRSERRRLANFRFGGAAHNDDLALIHTLPSPSDGLFESSKLSTWTRSRPPSPLAIITPGVITSAGLVQPPLIDSPLDHIFPLPSSLSPLLGPCIQPVAEHSIVAASTPTPSPTLEVPAISLRDRANRLTILPTGVQSPYFEEALLSPSLTRSRSPSQSDEDSTLGTPTLLESALSLSGCTLKDSASPRTLAASDFVHRGASVIVERPIERGVWGLTHLPVEQIVMPLSASIVFEDSSEDGSEDEIEYAKAKMFSLSHTASIPKQKQRRSQSFSVTIPSVQSSGKLSRSLSFVVHEHTSGIRRLAMEAEGGRGVTLIRV</sequence>
<comment type="caution">
    <text evidence="2">The sequence shown here is derived from an EMBL/GenBank/DDBJ whole genome shotgun (WGS) entry which is preliminary data.</text>
</comment>
<feature type="region of interest" description="Disordered" evidence="1">
    <location>
        <begin position="162"/>
        <end position="188"/>
    </location>
</feature>
<proteinExistence type="predicted"/>
<reference evidence="2 3" key="1">
    <citation type="submission" date="2024-02" db="EMBL/GenBank/DDBJ databases">
        <title>A draft genome for the cacao thread blight pathogen Marasmius crinis-equi.</title>
        <authorList>
            <person name="Cohen S.P."/>
            <person name="Baruah I.K."/>
            <person name="Amoako-Attah I."/>
            <person name="Bukari Y."/>
            <person name="Meinhardt L.W."/>
            <person name="Bailey B.A."/>
        </authorList>
    </citation>
    <scope>NUCLEOTIDE SEQUENCE [LARGE SCALE GENOMIC DNA]</scope>
    <source>
        <strain evidence="2 3">GH-76</strain>
    </source>
</reference>
<keyword evidence="3" id="KW-1185">Reference proteome</keyword>
<feature type="compositionally biased region" description="Basic and acidic residues" evidence="1">
    <location>
        <begin position="174"/>
        <end position="188"/>
    </location>
</feature>
<gene>
    <name evidence="2" type="ORF">V5O48_007852</name>
</gene>
<feature type="region of interest" description="Disordered" evidence="1">
    <location>
        <begin position="81"/>
        <end position="107"/>
    </location>
</feature>
<dbReference type="EMBL" id="JBAHYK010000431">
    <property type="protein sequence ID" value="KAL0574093.1"/>
    <property type="molecule type" value="Genomic_DNA"/>
</dbReference>
<feature type="region of interest" description="Disordered" evidence="1">
    <location>
        <begin position="1"/>
        <end position="21"/>
    </location>
</feature>
<dbReference type="Proteomes" id="UP001465976">
    <property type="component" value="Unassembled WGS sequence"/>
</dbReference>
<evidence type="ECO:0000313" key="2">
    <source>
        <dbReference type="EMBL" id="KAL0574093.1"/>
    </source>
</evidence>
<feature type="compositionally biased region" description="Polar residues" evidence="1">
    <location>
        <begin position="91"/>
        <end position="104"/>
    </location>
</feature>
<evidence type="ECO:0000313" key="3">
    <source>
        <dbReference type="Proteomes" id="UP001465976"/>
    </source>
</evidence>
<organism evidence="2 3">
    <name type="scientific">Marasmius crinis-equi</name>
    <dbReference type="NCBI Taxonomy" id="585013"/>
    <lineage>
        <taxon>Eukaryota</taxon>
        <taxon>Fungi</taxon>
        <taxon>Dikarya</taxon>
        <taxon>Basidiomycota</taxon>
        <taxon>Agaricomycotina</taxon>
        <taxon>Agaricomycetes</taxon>
        <taxon>Agaricomycetidae</taxon>
        <taxon>Agaricales</taxon>
        <taxon>Marasmiineae</taxon>
        <taxon>Marasmiaceae</taxon>
        <taxon>Marasmius</taxon>
    </lineage>
</organism>
<protein>
    <submittedName>
        <fullName evidence="2">Uncharacterized protein</fullName>
    </submittedName>
</protein>